<keyword evidence="2" id="KW-0378">Hydrolase</keyword>
<keyword evidence="4" id="KW-0865">Zymogen</keyword>
<evidence type="ECO:0000259" key="6">
    <source>
        <dbReference type="PROSITE" id="PS50240"/>
    </source>
</evidence>
<dbReference type="KEGG" id="pxu:106117500"/>
<keyword evidence="5" id="KW-1015">Disulfide bond</keyword>
<dbReference type="RefSeq" id="XP_013167302.1">
    <property type="nucleotide sequence ID" value="XM_013311848.1"/>
</dbReference>
<accession>A0AAJ6Z8F3</accession>
<dbReference type="Proteomes" id="UP000694872">
    <property type="component" value="Unplaced"/>
</dbReference>
<evidence type="ECO:0000256" key="5">
    <source>
        <dbReference type="ARBA" id="ARBA00023157"/>
    </source>
</evidence>
<evidence type="ECO:0000256" key="4">
    <source>
        <dbReference type="ARBA" id="ARBA00023145"/>
    </source>
</evidence>
<dbReference type="PANTHER" id="PTHR24276:SF97">
    <property type="entry name" value="GH13245P2-RELATED"/>
    <property type="match status" value="1"/>
</dbReference>
<organism evidence="7">
    <name type="scientific">Papilio xuthus</name>
    <name type="common">Asian swallowtail butterfly</name>
    <dbReference type="NCBI Taxonomy" id="66420"/>
    <lineage>
        <taxon>Eukaryota</taxon>
        <taxon>Metazoa</taxon>
        <taxon>Ecdysozoa</taxon>
        <taxon>Arthropoda</taxon>
        <taxon>Hexapoda</taxon>
        <taxon>Insecta</taxon>
        <taxon>Pterygota</taxon>
        <taxon>Neoptera</taxon>
        <taxon>Endopterygota</taxon>
        <taxon>Lepidoptera</taxon>
        <taxon>Glossata</taxon>
        <taxon>Ditrysia</taxon>
        <taxon>Papilionoidea</taxon>
        <taxon>Papilionidae</taxon>
        <taxon>Papilioninae</taxon>
        <taxon>Papilio</taxon>
    </lineage>
</organism>
<name>A0AAJ6Z8F3_PAPXU</name>
<feature type="domain" description="Peptidase S1" evidence="6">
    <location>
        <begin position="21"/>
        <end position="257"/>
    </location>
</feature>
<protein>
    <submittedName>
        <fullName evidence="7">Trypsin theta-like</fullName>
    </submittedName>
</protein>
<dbReference type="PANTHER" id="PTHR24276">
    <property type="entry name" value="POLYSERASE-RELATED"/>
    <property type="match status" value="1"/>
</dbReference>
<dbReference type="GeneID" id="106117500"/>
<keyword evidence="1" id="KW-0645">Protease</keyword>
<evidence type="ECO:0000313" key="7">
    <source>
        <dbReference type="RefSeq" id="XP_013167302.1"/>
    </source>
</evidence>
<dbReference type="InterPro" id="IPR001254">
    <property type="entry name" value="Trypsin_dom"/>
</dbReference>
<dbReference type="GO" id="GO:0004252">
    <property type="term" value="F:serine-type endopeptidase activity"/>
    <property type="evidence" value="ECO:0007669"/>
    <property type="project" value="InterPro"/>
</dbReference>
<gene>
    <name evidence="7" type="primary">LOC106117500</name>
</gene>
<dbReference type="AlphaFoldDB" id="A0AAJ6Z8F3"/>
<dbReference type="GO" id="GO:0006508">
    <property type="term" value="P:proteolysis"/>
    <property type="evidence" value="ECO:0007669"/>
    <property type="project" value="UniProtKB-KW"/>
</dbReference>
<dbReference type="InterPro" id="IPR050430">
    <property type="entry name" value="Peptidase_S1"/>
</dbReference>
<proteinExistence type="predicted"/>
<dbReference type="SMART" id="SM00020">
    <property type="entry name" value="Tryp_SPc"/>
    <property type="match status" value="1"/>
</dbReference>
<dbReference type="Gene3D" id="2.40.10.10">
    <property type="entry name" value="Trypsin-like serine proteases"/>
    <property type="match status" value="1"/>
</dbReference>
<evidence type="ECO:0000256" key="2">
    <source>
        <dbReference type="ARBA" id="ARBA00022801"/>
    </source>
</evidence>
<keyword evidence="3" id="KW-0720">Serine protease</keyword>
<dbReference type="SUPFAM" id="SSF50494">
    <property type="entry name" value="Trypsin-like serine proteases"/>
    <property type="match status" value="1"/>
</dbReference>
<reference evidence="7" key="1">
    <citation type="submission" date="2025-08" db="UniProtKB">
        <authorList>
            <consortium name="RefSeq"/>
        </authorList>
    </citation>
    <scope>IDENTIFICATION</scope>
</reference>
<dbReference type="InterPro" id="IPR009003">
    <property type="entry name" value="Peptidase_S1_PA"/>
</dbReference>
<dbReference type="InterPro" id="IPR043504">
    <property type="entry name" value="Peptidase_S1_PA_chymotrypsin"/>
</dbReference>
<dbReference type="PROSITE" id="PS50240">
    <property type="entry name" value="TRYPSIN_DOM"/>
    <property type="match status" value="1"/>
</dbReference>
<evidence type="ECO:0000256" key="3">
    <source>
        <dbReference type="ARBA" id="ARBA00022825"/>
    </source>
</evidence>
<dbReference type="Pfam" id="PF00089">
    <property type="entry name" value="Trypsin"/>
    <property type="match status" value="1"/>
</dbReference>
<sequence length="291" mass="32879">MLLILQTIIQIYIWLVIVPRMVALEDPKDWKTIEMVAEEHPYVVALLDGALFYMCTGTIINDRTVLTSGKCLKNDLKYVAVTIAAFDRISVNSNVFTIAFKRRHGEYSFQLKPNSDSDAIKMQNNIGLVLTVKPLLESLVSRPRIGNLNYKKLKKAALVAVGFGKINRRVIAIQKQIYQKVSCINSNWNNCVCGIEEDSNLRTYVDQFGEGGPVLLGSVVVGIVSFPCASMSVSSVATYNVFTVIGPYEYWINNAYESPMRFISQEAQISSFQKRVEPNYLYLYLLILQMF</sequence>
<evidence type="ECO:0000256" key="1">
    <source>
        <dbReference type="ARBA" id="ARBA00022670"/>
    </source>
</evidence>